<sequence>MICKKCGAQLDNNATVCPQCGVPTENYSRAGDAGLLVVGFVCAFIFPVLGLVLGVVARKRADSTSRYAPTLLIVLSVVNLVIDLVFCAIFAPVLLEKLSAILPSA</sequence>
<reference evidence="3" key="2">
    <citation type="journal article" date="2021" name="PeerJ">
        <title>Extensive microbial diversity within the chicken gut microbiome revealed by metagenomics and culture.</title>
        <authorList>
            <person name="Gilroy R."/>
            <person name="Ravi A."/>
            <person name="Getino M."/>
            <person name="Pursley I."/>
            <person name="Horton D.L."/>
            <person name="Alikhan N.F."/>
            <person name="Baker D."/>
            <person name="Gharbi K."/>
            <person name="Hall N."/>
            <person name="Watson M."/>
            <person name="Adriaenssens E.M."/>
            <person name="Foster-Nyarko E."/>
            <person name="Jarju S."/>
            <person name="Secka A."/>
            <person name="Antonio M."/>
            <person name="Oren A."/>
            <person name="Chaudhuri R.R."/>
            <person name="La Ragione R."/>
            <person name="Hildebrand F."/>
            <person name="Pallen M.J."/>
        </authorList>
    </citation>
    <scope>NUCLEOTIDE SEQUENCE</scope>
    <source>
        <strain evidence="3">CHK121-14286</strain>
    </source>
</reference>
<organism evidence="3 4">
    <name type="scientific">Candidatus Fimimonas gallinarum</name>
    <dbReference type="NCBI Taxonomy" id="2840821"/>
    <lineage>
        <taxon>Bacteria</taxon>
        <taxon>Pseudomonadati</taxon>
        <taxon>Myxococcota</taxon>
        <taxon>Myxococcia</taxon>
        <taxon>Myxococcales</taxon>
        <taxon>Cystobacterineae</taxon>
        <taxon>Myxococcaceae</taxon>
        <taxon>Myxococcaceae incertae sedis</taxon>
        <taxon>Candidatus Fimimonas</taxon>
    </lineage>
</organism>
<comment type="caution">
    <text evidence="3">The sequence shown here is derived from an EMBL/GenBank/DDBJ whole genome shotgun (WGS) entry which is preliminary data.</text>
</comment>
<feature type="domain" description="Zinc-ribbon" evidence="2">
    <location>
        <begin position="3"/>
        <end position="21"/>
    </location>
</feature>
<protein>
    <submittedName>
        <fullName evidence="3">Zinc ribbon domain-containing protein</fullName>
    </submittedName>
</protein>
<dbReference type="Proteomes" id="UP000824200">
    <property type="component" value="Unassembled WGS sequence"/>
</dbReference>
<keyword evidence="1" id="KW-0812">Transmembrane</keyword>
<proteinExistence type="predicted"/>
<name>A0A9D1E2X6_9BACT</name>
<evidence type="ECO:0000259" key="2">
    <source>
        <dbReference type="Pfam" id="PF13240"/>
    </source>
</evidence>
<keyword evidence="1" id="KW-0472">Membrane</keyword>
<dbReference type="AlphaFoldDB" id="A0A9D1E2X6"/>
<feature type="transmembrane region" description="Helical" evidence="1">
    <location>
        <begin position="33"/>
        <end position="57"/>
    </location>
</feature>
<gene>
    <name evidence="3" type="ORF">IAC95_00055</name>
</gene>
<evidence type="ECO:0000313" key="3">
    <source>
        <dbReference type="EMBL" id="HIR65276.1"/>
    </source>
</evidence>
<dbReference type="InterPro" id="IPR026870">
    <property type="entry name" value="Zinc_ribbon_dom"/>
</dbReference>
<dbReference type="Pfam" id="PF13240">
    <property type="entry name" value="Zn_Ribbon_1"/>
    <property type="match status" value="1"/>
</dbReference>
<accession>A0A9D1E2X6</accession>
<evidence type="ECO:0000313" key="4">
    <source>
        <dbReference type="Proteomes" id="UP000824200"/>
    </source>
</evidence>
<feature type="transmembrane region" description="Helical" evidence="1">
    <location>
        <begin position="69"/>
        <end position="95"/>
    </location>
</feature>
<keyword evidence="1" id="KW-1133">Transmembrane helix</keyword>
<evidence type="ECO:0000256" key="1">
    <source>
        <dbReference type="SAM" id="Phobius"/>
    </source>
</evidence>
<reference evidence="3" key="1">
    <citation type="submission" date="2020-10" db="EMBL/GenBank/DDBJ databases">
        <authorList>
            <person name="Gilroy R."/>
        </authorList>
    </citation>
    <scope>NUCLEOTIDE SEQUENCE</scope>
    <source>
        <strain evidence="3">CHK121-14286</strain>
    </source>
</reference>
<dbReference type="EMBL" id="DVHL01000001">
    <property type="protein sequence ID" value="HIR65276.1"/>
    <property type="molecule type" value="Genomic_DNA"/>
</dbReference>